<protein>
    <submittedName>
        <fullName evidence="1">Uncharacterized protein</fullName>
    </submittedName>
</protein>
<reference evidence="1 2" key="1">
    <citation type="submission" date="2018-08" db="EMBL/GenBank/DDBJ databases">
        <title>Genomic investigation of the strawberry pathogen Phytophthora fragariae indicates pathogenicity is determined by transcriptional variation in three key races.</title>
        <authorList>
            <person name="Adams T.M."/>
            <person name="Armitage A.D."/>
            <person name="Sobczyk M.K."/>
            <person name="Bates H.J."/>
            <person name="Dunwell J.M."/>
            <person name="Nellist C.F."/>
            <person name="Harrison R.J."/>
        </authorList>
    </citation>
    <scope>NUCLEOTIDE SEQUENCE [LARGE SCALE GENOMIC DNA]</scope>
    <source>
        <strain evidence="1 2">NOV-71</strain>
    </source>
</reference>
<sequence>MRYDSSVRVKAMLDSSSDRLEDQGLLLIAHQQPLQRVRAQSLVGARIRGCLTAPYPNRVRQRQVAPPHELRQGALRLDVKLVVILRVDRWRRRRWLHSHREESCSADRPDGGLGCL</sequence>
<name>A0A6A3TFD9_9STRA</name>
<comment type="caution">
    <text evidence="1">The sequence shown here is derived from an EMBL/GenBank/DDBJ whole genome shotgun (WGS) entry which is preliminary data.</text>
</comment>
<evidence type="ECO:0000313" key="1">
    <source>
        <dbReference type="EMBL" id="KAE9133069.1"/>
    </source>
</evidence>
<dbReference type="AlphaFoldDB" id="A0A6A3TFD9"/>
<dbReference type="EMBL" id="QXFZ01000104">
    <property type="protein sequence ID" value="KAE9133069.1"/>
    <property type="molecule type" value="Genomic_DNA"/>
</dbReference>
<evidence type="ECO:0000313" key="2">
    <source>
        <dbReference type="Proteomes" id="UP000441208"/>
    </source>
</evidence>
<dbReference type="Proteomes" id="UP000441208">
    <property type="component" value="Unassembled WGS sequence"/>
</dbReference>
<organism evidence="1 2">
    <name type="scientific">Phytophthora fragariae</name>
    <dbReference type="NCBI Taxonomy" id="53985"/>
    <lineage>
        <taxon>Eukaryota</taxon>
        <taxon>Sar</taxon>
        <taxon>Stramenopiles</taxon>
        <taxon>Oomycota</taxon>
        <taxon>Peronosporomycetes</taxon>
        <taxon>Peronosporales</taxon>
        <taxon>Peronosporaceae</taxon>
        <taxon>Phytophthora</taxon>
    </lineage>
</organism>
<gene>
    <name evidence="1" type="ORF">PF007_g3486</name>
</gene>
<accession>A0A6A3TFD9</accession>
<proteinExistence type="predicted"/>